<dbReference type="AlphaFoldDB" id="A0AAW2TI22"/>
<reference evidence="2" key="1">
    <citation type="submission" date="2020-06" db="EMBL/GenBank/DDBJ databases">
        <authorList>
            <person name="Li T."/>
            <person name="Hu X."/>
            <person name="Zhang T."/>
            <person name="Song X."/>
            <person name="Zhang H."/>
            <person name="Dai N."/>
            <person name="Sheng W."/>
            <person name="Hou X."/>
            <person name="Wei L."/>
        </authorList>
    </citation>
    <scope>NUCLEOTIDE SEQUENCE</scope>
    <source>
        <strain evidence="2">G02</strain>
        <tissue evidence="2">Leaf</tissue>
    </source>
</reference>
<feature type="region of interest" description="Disordered" evidence="1">
    <location>
        <begin position="50"/>
        <end position="69"/>
    </location>
</feature>
<accession>A0AAW2TI22</accession>
<organism evidence="2">
    <name type="scientific">Sesamum radiatum</name>
    <name type="common">Black benniseed</name>
    <dbReference type="NCBI Taxonomy" id="300843"/>
    <lineage>
        <taxon>Eukaryota</taxon>
        <taxon>Viridiplantae</taxon>
        <taxon>Streptophyta</taxon>
        <taxon>Embryophyta</taxon>
        <taxon>Tracheophyta</taxon>
        <taxon>Spermatophyta</taxon>
        <taxon>Magnoliopsida</taxon>
        <taxon>eudicotyledons</taxon>
        <taxon>Gunneridae</taxon>
        <taxon>Pentapetalae</taxon>
        <taxon>asterids</taxon>
        <taxon>lamiids</taxon>
        <taxon>Lamiales</taxon>
        <taxon>Pedaliaceae</taxon>
        <taxon>Sesamum</taxon>
    </lineage>
</organism>
<evidence type="ECO:0000256" key="1">
    <source>
        <dbReference type="SAM" id="MobiDB-lite"/>
    </source>
</evidence>
<protein>
    <submittedName>
        <fullName evidence="2">Uncharacterized protein</fullName>
    </submittedName>
</protein>
<feature type="compositionally biased region" description="Low complexity" evidence="1">
    <location>
        <begin position="55"/>
        <end position="69"/>
    </location>
</feature>
<reference evidence="2" key="2">
    <citation type="journal article" date="2024" name="Plant">
        <title>Genomic evolution and insights into agronomic trait innovations of Sesamum species.</title>
        <authorList>
            <person name="Miao H."/>
            <person name="Wang L."/>
            <person name="Qu L."/>
            <person name="Liu H."/>
            <person name="Sun Y."/>
            <person name="Le M."/>
            <person name="Wang Q."/>
            <person name="Wei S."/>
            <person name="Zheng Y."/>
            <person name="Lin W."/>
            <person name="Duan Y."/>
            <person name="Cao H."/>
            <person name="Xiong S."/>
            <person name="Wang X."/>
            <person name="Wei L."/>
            <person name="Li C."/>
            <person name="Ma Q."/>
            <person name="Ju M."/>
            <person name="Zhao R."/>
            <person name="Li G."/>
            <person name="Mu C."/>
            <person name="Tian Q."/>
            <person name="Mei H."/>
            <person name="Zhang T."/>
            <person name="Gao T."/>
            <person name="Zhang H."/>
        </authorList>
    </citation>
    <scope>NUCLEOTIDE SEQUENCE</scope>
    <source>
        <strain evidence="2">G02</strain>
    </source>
</reference>
<name>A0AAW2TI22_SESRA</name>
<evidence type="ECO:0000313" key="2">
    <source>
        <dbReference type="EMBL" id="KAL0404232.1"/>
    </source>
</evidence>
<sequence>MGNGRARLAEIADLQARLVTCKPASMWSATSLPTRQRAKRPRDLQISEQVVSDLATSKTASQAASQPTS</sequence>
<dbReference type="EMBL" id="JACGWJ010000008">
    <property type="protein sequence ID" value="KAL0404232.1"/>
    <property type="molecule type" value="Genomic_DNA"/>
</dbReference>
<comment type="caution">
    <text evidence="2">The sequence shown here is derived from an EMBL/GenBank/DDBJ whole genome shotgun (WGS) entry which is preliminary data.</text>
</comment>
<proteinExistence type="predicted"/>
<gene>
    <name evidence="2" type="ORF">Sradi_2064000</name>
</gene>